<name>A0A2V1DEA0_9PLEO</name>
<dbReference type="Proteomes" id="UP000244855">
    <property type="component" value="Unassembled WGS sequence"/>
</dbReference>
<evidence type="ECO:0000313" key="4">
    <source>
        <dbReference type="Proteomes" id="UP000244855"/>
    </source>
</evidence>
<dbReference type="OrthoDB" id="3659543at2759"/>
<proteinExistence type="predicted"/>
<sequence length="178" mass="20317">KDNPKELSVDISTWRDIAEEDCRAMLCERGGERVWQRGYRNSKRKHRQDSGANFTPFHQNELSRRGTEQINVDTISAEEFPWATMVKGGENAVLFPATEDQQTQQGSSVSASYKASNVDYGEWFRITMNPPEARGRYCAALHQNPPDRRVCDEDPEQELFGTKGVRLSHWAWVLVKAG</sequence>
<feature type="compositionally biased region" description="Polar residues" evidence="1">
    <location>
        <begin position="50"/>
        <end position="60"/>
    </location>
</feature>
<organism evidence="3 4">
    <name type="scientific">Periconia macrospinosa</name>
    <dbReference type="NCBI Taxonomy" id="97972"/>
    <lineage>
        <taxon>Eukaryota</taxon>
        <taxon>Fungi</taxon>
        <taxon>Dikarya</taxon>
        <taxon>Ascomycota</taxon>
        <taxon>Pezizomycotina</taxon>
        <taxon>Dothideomycetes</taxon>
        <taxon>Pleosporomycetidae</taxon>
        <taxon>Pleosporales</taxon>
        <taxon>Massarineae</taxon>
        <taxon>Periconiaceae</taxon>
        <taxon>Periconia</taxon>
    </lineage>
</organism>
<accession>A0A2V1DEA0</accession>
<evidence type="ECO:0000259" key="2">
    <source>
        <dbReference type="Pfam" id="PF14040"/>
    </source>
</evidence>
<dbReference type="EMBL" id="KZ805479">
    <property type="protein sequence ID" value="PVH95933.1"/>
    <property type="molecule type" value="Genomic_DNA"/>
</dbReference>
<dbReference type="AlphaFoldDB" id="A0A2V1DEA0"/>
<gene>
    <name evidence="3" type="ORF">DM02DRAFT_470456</name>
</gene>
<evidence type="ECO:0000256" key="1">
    <source>
        <dbReference type="SAM" id="MobiDB-lite"/>
    </source>
</evidence>
<feature type="non-terminal residue" evidence="3">
    <location>
        <position position="1"/>
    </location>
</feature>
<reference evidence="3 4" key="1">
    <citation type="journal article" date="2018" name="Sci. Rep.">
        <title>Comparative genomics provides insights into the lifestyle and reveals functional heterogeneity of dark septate endophytic fungi.</title>
        <authorList>
            <person name="Knapp D.G."/>
            <person name="Nemeth J.B."/>
            <person name="Barry K."/>
            <person name="Hainaut M."/>
            <person name="Henrissat B."/>
            <person name="Johnson J."/>
            <person name="Kuo A."/>
            <person name="Lim J.H.P."/>
            <person name="Lipzen A."/>
            <person name="Nolan M."/>
            <person name="Ohm R.A."/>
            <person name="Tamas L."/>
            <person name="Grigoriev I.V."/>
            <person name="Spatafora J.W."/>
            <person name="Nagy L.G."/>
            <person name="Kovacs G.M."/>
        </authorList>
    </citation>
    <scope>NUCLEOTIDE SEQUENCE [LARGE SCALE GENOMIC DNA]</scope>
    <source>
        <strain evidence="3 4">DSE2036</strain>
    </source>
</reference>
<dbReference type="InterPro" id="IPR029476">
    <property type="entry name" value="DNase_NucA_NucB"/>
</dbReference>
<dbReference type="Pfam" id="PF14040">
    <property type="entry name" value="DNase_NucA_NucB"/>
    <property type="match status" value="1"/>
</dbReference>
<feature type="domain" description="Deoxyribonuclease NucA/NucB" evidence="2">
    <location>
        <begin position="22"/>
        <end position="127"/>
    </location>
</feature>
<dbReference type="STRING" id="97972.A0A2V1DEA0"/>
<keyword evidence="4" id="KW-1185">Reference proteome</keyword>
<feature type="non-terminal residue" evidence="3">
    <location>
        <position position="178"/>
    </location>
</feature>
<protein>
    <recommendedName>
        <fullName evidence="2">Deoxyribonuclease NucA/NucB domain-containing protein</fullName>
    </recommendedName>
</protein>
<evidence type="ECO:0000313" key="3">
    <source>
        <dbReference type="EMBL" id="PVH95933.1"/>
    </source>
</evidence>
<feature type="region of interest" description="Disordered" evidence="1">
    <location>
        <begin position="39"/>
        <end position="65"/>
    </location>
</feature>